<evidence type="ECO:0000313" key="3">
    <source>
        <dbReference type="Proteomes" id="UP001610432"/>
    </source>
</evidence>
<name>A0ABR4LR21_9EURO</name>
<proteinExistence type="predicted"/>
<sequence>MSPNAELPDEGLMGSSRVVMSVLMLGWRVYLPMHLITAHRSENHSLSHTVKAWSSAWAVSVANLAFRSRTKMSIAERDHFKAIFQASKYRPSLSARLPMPWWRTFHWWESSQRGFQGSLGRLSHMGRNKSDNKLSPRCSAVGGHREKNPRRGQSIVDEGDPSNEWNLELMFATTWVGFRFLGSCIALPTGGRS</sequence>
<comment type="caution">
    <text evidence="2">The sequence shown here is derived from an EMBL/GenBank/DDBJ whole genome shotgun (WGS) entry which is preliminary data.</text>
</comment>
<reference evidence="2 3" key="1">
    <citation type="submission" date="2024-07" db="EMBL/GenBank/DDBJ databases">
        <title>Section-level genome sequencing and comparative genomics of Aspergillus sections Usti and Cavernicolus.</title>
        <authorList>
            <consortium name="Lawrence Berkeley National Laboratory"/>
            <person name="Nybo J.L."/>
            <person name="Vesth T.C."/>
            <person name="Theobald S."/>
            <person name="Frisvad J.C."/>
            <person name="Larsen T.O."/>
            <person name="Kjaerboelling I."/>
            <person name="Rothschild-Mancinelli K."/>
            <person name="Lyhne E.K."/>
            <person name="Kogle M.E."/>
            <person name="Barry K."/>
            <person name="Clum A."/>
            <person name="Na H."/>
            <person name="Ledsgaard L."/>
            <person name="Lin J."/>
            <person name="Lipzen A."/>
            <person name="Kuo A."/>
            <person name="Riley R."/>
            <person name="Mondo S."/>
            <person name="Labutti K."/>
            <person name="Haridas S."/>
            <person name="Pangalinan J."/>
            <person name="Salamov A.A."/>
            <person name="Simmons B.A."/>
            <person name="Magnuson J.K."/>
            <person name="Chen J."/>
            <person name="Drula E."/>
            <person name="Henrissat B."/>
            <person name="Wiebenga A."/>
            <person name="Lubbers R.J."/>
            <person name="Gomes A.C."/>
            <person name="Macurrencykelacurrency M.R."/>
            <person name="Stajich J."/>
            <person name="Grigoriev I.V."/>
            <person name="Mortensen U.H."/>
            <person name="De Vries R.P."/>
            <person name="Baker S.E."/>
            <person name="Andersen M.R."/>
        </authorList>
    </citation>
    <scope>NUCLEOTIDE SEQUENCE [LARGE SCALE GENOMIC DNA]</scope>
    <source>
        <strain evidence="2 3">CBS 449.75</strain>
    </source>
</reference>
<dbReference type="Proteomes" id="UP001610432">
    <property type="component" value="Unassembled WGS sequence"/>
</dbReference>
<dbReference type="RefSeq" id="XP_070885950.1">
    <property type="nucleotide sequence ID" value="XM_071024298.1"/>
</dbReference>
<organism evidence="2 3">
    <name type="scientific">Aspergillus lucknowensis</name>
    <dbReference type="NCBI Taxonomy" id="176173"/>
    <lineage>
        <taxon>Eukaryota</taxon>
        <taxon>Fungi</taxon>
        <taxon>Dikarya</taxon>
        <taxon>Ascomycota</taxon>
        <taxon>Pezizomycotina</taxon>
        <taxon>Eurotiomycetes</taxon>
        <taxon>Eurotiomycetidae</taxon>
        <taxon>Eurotiales</taxon>
        <taxon>Aspergillaceae</taxon>
        <taxon>Aspergillus</taxon>
        <taxon>Aspergillus subgen. Nidulantes</taxon>
    </lineage>
</organism>
<gene>
    <name evidence="2" type="ORF">BJX67DRAFT_109486</name>
</gene>
<dbReference type="GeneID" id="98139370"/>
<dbReference type="EMBL" id="JBFXLQ010000021">
    <property type="protein sequence ID" value="KAL2866971.1"/>
    <property type="molecule type" value="Genomic_DNA"/>
</dbReference>
<keyword evidence="3" id="KW-1185">Reference proteome</keyword>
<feature type="region of interest" description="Disordered" evidence="1">
    <location>
        <begin position="126"/>
        <end position="159"/>
    </location>
</feature>
<evidence type="ECO:0000256" key="1">
    <source>
        <dbReference type="SAM" id="MobiDB-lite"/>
    </source>
</evidence>
<protein>
    <submittedName>
        <fullName evidence="2">Uncharacterized protein</fullName>
    </submittedName>
</protein>
<evidence type="ECO:0000313" key="2">
    <source>
        <dbReference type="EMBL" id="KAL2866971.1"/>
    </source>
</evidence>
<accession>A0ABR4LR21</accession>